<dbReference type="RefSeq" id="WP_052082356.1">
    <property type="nucleotide sequence ID" value="NZ_BAABTN010000180.1"/>
</dbReference>
<evidence type="ECO:0000313" key="3">
    <source>
        <dbReference type="EMBL" id="GDY75287.1"/>
    </source>
</evidence>
<dbReference type="Proteomes" id="UP000302139">
    <property type="component" value="Unassembled WGS sequence"/>
</dbReference>
<dbReference type="AlphaFoldDB" id="A0A4D4M0S1"/>
<proteinExistence type="predicted"/>
<gene>
    <name evidence="2" type="ORF">SAV14893_039320</name>
    <name evidence="3" type="ORF">SAV31267_047720</name>
</gene>
<dbReference type="Pfam" id="PF19797">
    <property type="entry name" value="DUF6281"/>
    <property type="match status" value="1"/>
</dbReference>
<accession>A0A4D4M0S1</accession>
<reference evidence="2 5" key="2">
    <citation type="submission" date="2019-04" db="EMBL/GenBank/DDBJ databases">
        <title>Draft genome sequences of Streptomyces avermitilis NBRC 14893.</title>
        <authorList>
            <person name="Komaki H."/>
            <person name="Tamura T."/>
            <person name="Hosoyama A."/>
        </authorList>
    </citation>
    <scope>NUCLEOTIDE SEQUENCE [LARGE SCALE GENOMIC DNA]</scope>
    <source>
        <strain evidence="2 5">NBRC 14893</strain>
    </source>
</reference>
<dbReference type="Proteomes" id="UP000299211">
    <property type="component" value="Unassembled WGS sequence"/>
</dbReference>
<dbReference type="GeneID" id="41541559"/>
<evidence type="ECO:0000313" key="2">
    <source>
        <dbReference type="EMBL" id="GDY64539.1"/>
    </source>
</evidence>
<evidence type="ECO:0000313" key="4">
    <source>
        <dbReference type="Proteomes" id="UP000299211"/>
    </source>
</evidence>
<name>A0A4D4M0S1_STRAX</name>
<evidence type="ECO:0008006" key="6">
    <source>
        <dbReference type="Google" id="ProtNLM"/>
    </source>
</evidence>
<feature type="chain" id="PRO_5038238652" description="Secreted protein" evidence="1">
    <location>
        <begin position="21"/>
        <end position="133"/>
    </location>
</feature>
<keyword evidence="1" id="KW-0732">Signal</keyword>
<dbReference type="EMBL" id="BJHY01000001">
    <property type="protein sequence ID" value="GDY75287.1"/>
    <property type="molecule type" value="Genomic_DNA"/>
</dbReference>
<evidence type="ECO:0000256" key="1">
    <source>
        <dbReference type="SAM" id="SignalP"/>
    </source>
</evidence>
<feature type="signal peptide" evidence="1">
    <location>
        <begin position="1"/>
        <end position="20"/>
    </location>
</feature>
<reference evidence="3 4" key="1">
    <citation type="submission" date="2019-04" db="EMBL/GenBank/DDBJ databases">
        <title>Draft genome sequences of Streptomyces avermitilis ATCC 31267.</title>
        <authorList>
            <person name="Komaki H."/>
            <person name="Tamura T."/>
            <person name="Hosoyama A."/>
        </authorList>
    </citation>
    <scope>NUCLEOTIDE SEQUENCE [LARGE SCALE GENOMIC DNA]</scope>
    <source>
        <strain evidence="3 4">ATCC 31267</strain>
    </source>
</reference>
<dbReference type="EMBL" id="BJHX01000001">
    <property type="protein sequence ID" value="GDY64539.1"/>
    <property type="molecule type" value="Genomic_DNA"/>
</dbReference>
<dbReference type="InterPro" id="IPR046248">
    <property type="entry name" value="DUF6281"/>
</dbReference>
<organism evidence="2 5">
    <name type="scientific">Streptomyces avermitilis</name>
    <dbReference type="NCBI Taxonomy" id="33903"/>
    <lineage>
        <taxon>Bacteria</taxon>
        <taxon>Bacillati</taxon>
        <taxon>Actinomycetota</taxon>
        <taxon>Actinomycetes</taxon>
        <taxon>Kitasatosporales</taxon>
        <taxon>Streptomycetaceae</taxon>
        <taxon>Streptomyces</taxon>
    </lineage>
</organism>
<sequence length="133" mass="13561">MTGSTSMRAVLAAAALAALAVGCMPSDGGGVSAGSCDDVMEFDHRTYLSVGDVEFTVGAEAGAAGRPPCDDTGGESEEETRFDMTAYEVEGLDTGVAIAVGDSPHGARLYAMYEEDGDLPAEVQKFIGGGQKD</sequence>
<comment type="caution">
    <text evidence="2">The sequence shown here is derived from an EMBL/GenBank/DDBJ whole genome shotgun (WGS) entry which is preliminary data.</text>
</comment>
<evidence type="ECO:0000313" key="5">
    <source>
        <dbReference type="Proteomes" id="UP000302139"/>
    </source>
</evidence>
<protein>
    <recommendedName>
        <fullName evidence="6">Secreted protein</fullName>
    </recommendedName>
</protein>